<dbReference type="EMBL" id="KK108660">
    <property type="protein sequence ID" value="EZA46658.1"/>
    <property type="molecule type" value="Genomic_DNA"/>
</dbReference>
<feature type="domain" description="Telomerase activating protein Est1-like N-terminal" evidence="3">
    <location>
        <begin position="53"/>
        <end position="169"/>
    </location>
</feature>
<feature type="non-terminal residue" evidence="4">
    <location>
        <position position="1"/>
    </location>
</feature>
<dbReference type="GO" id="GO:0005697">
    <property type="term" value="C:telomerase holoenzyme complex"/>
    <property type="evidence" value="ECO:0007669"/>
    <property type="project" value="TreeGrafter"/>
</dbReference>
<proteinExistence type="predicted"/>
<dbReference type="GO" id="GO:0070034">
    <property type="term" value="F:telomerase RNA binding"/>
    <property type="evidence" value="ECO:0007669"/>
    <property type="project" value="TreeGrafter"/>
</dbReference>
<keyword evidence="1" id="KW-0866">Nonsense-mediated mRNA decay</keyword>
<dbReference type="GO" id="GO:0000184">
    <property type="term" value="P:nuclear-transcribed mRNA catabolic process, nonsense-mediated decay"/>
    <property type="evidence" value="ECO:0007669"/>
    <property type="project" value="UniProtKB-KW"/>
</dbReference>
<dbReference type="OrthoDB" id="5920073at2759"/>
<gene>
    <name evidence="4" type="ORF">X777_03896</name>
</gene>
<evidence type="ECO:0000259" key="3">
    <source>
        <dbReference type="Pfam" id="PF10374"/>
    </source>
</evidence>
<dbReference type="Proteomes" id="UP000053097">
    <property type="component" value="Unassembled WGS sequence"/>
</dbReference>
<dbReference type="SUPFAM" id="SSF48452">
    <property type="entry name" value="TPR-like"/>
    <property type="match status" value="1"/>
</dbReference>
<dbReference type="InterPro" id="IPR045153">
    <property type="entry name" value="Est1/Ebs1-like"/>
</dbReference>
<reference evidence="4 5" key="1">
    <citation type="journal article" date="2014" name="Curr. Biol.">
        <title>The genome of the clonal raider ant Cerapachys biroi.</title>
        <authorList>
            <person name="Oxley P.R."/>
            <person name="Ji L."/>
            <person name="Fetter-Pruneda I."/>
            <person name="McKenzie S.K."/>
            <person name="Li C."/>
            <person name="Hu H."/>
            <person name="Zhang G."/>
            <person name="Kronauer D.J."/>
        </authorList>
    </citation>
    <scope>NUCLEOTIDE SEQUENCE [LARGE SCALE GENOMIC DNA]</scope>
</reference>
<protein>
    <submittedName>
        <fullName evidence="4">Protein SMG5</fullName>
    </submittedName>
</protein>
<evidence type="ECO:0000313" key="5">
    <source>
        <dbReference type="Proteomes" id="UP000053097"/>
    </source>
</evidence>
<evidence type="ECO:0000256" key="1">
    <source>
        <dbReference type="ARBA" id="ARBA00023161"/>
    </source>
</evidence>
<dbReference type="Gene3D" id="1.25.40.10">
    <property type="entry name" value="Tetratricopeptide repeat domain"/>
    <property type="match status" value="1"/>
</dbReference>
<dbReference type="Pfam" id="PF10374">
    <property type="entry name" value="EST1"/>
    <property type="match status" value="1"/>
</dbReference>
<dbReference type="OMA" id="SENDRCQ"/>
<accession>A0A026VSD3</accession>
<evidence type="ECO:0000313" key="4">
    <source>
        <dbReference type="EMBL" id="EZA46658.1"/>
    </source>
</evidence>
<dbReference type="STRING" id="2015173.A0A026VSD3"/>
<evidence type="ECO:0000259" key="2">
    <source>
        <dbReference type="Pfam" id="PF10373"/>
    </source>
</evidence>
<organism evidence="4 5">
    <name type="scientific">Ooceraea biroi</name>
    <name type="common">Clonal raider ant</name>
    <name type="synonym">Cerapachys biroi</name>
    <dbReference type="NCBI Taxonomy" id="2015173"/>
    <lineage>
        <taxon>Eukaryota</taxon>
        <taxon>Metazoa</taxon>
        <taxon>Ecdysozoa</taxon>
        <taxon>Arthropoda</taxon>
        <taxon>Hexapoda</taxon>
        <taxon>Insecta</taxon>
        <taxon>Pterygota</taxon>
        <taxon>Neoptera</taxon>
        <taxon>Endopterygota</taxon>
        <taxon>Hymenoptera</taxon>
        <taxon>Apocrita</taxon>
        <taxon>Aculeata</taxon>
        <taxon>Formicoidea</taxon>
        <taxon>Formicidae</taxon>
        <taxon>Dorylinae</taxon>
        <taxon>Ooceraea</taxon>
    </lineage>
</organism>
<dbReference type="PANTHER" id="PTHR15696">
    <property type="entry name" value="SMG-7 SUPPRESSOR WITH MORPHOLOGICAL EFFECT ON GENITALIA PROTEIN 7"/>
    <property type="match status" value="1"/>
</dbReference>
<dbReference type="GO" id="GO:0042162">
    <property type="term" value="F:telomeric DNA binding"/>
    <property type="evidence" value="ECO:0007669"/>
    <property type="project" value="TreeGrafter"/>
</dbReference>
<sequence>RNVTEIIKKLDEQKSRALTVVDIFVPLVEVLRAKLKDYCARLILKDPVGNAHKIEGQLWRKAFYDVVYAAKKLRKDNWNDSEKALLSVHLTAGVGYYHHLILKLQIEYDLDLIGIVDFAFVQTETISSYARTKTGQSKTYGKEVKQCVMRLVHRSLVCLGDLTRYKLELDSNWDPMIANRYYKMAIAVDPNVGMPHNQLGTIAGDSNYGLDAVYYFLRGLISSILY</sequence>
<dbReference type="InterPro" id="IPR018834">
    <property type="entry name" value="DNA/RNA-bd_Est1-type"/>
</dbReference>
<dbReference type="Pfam" id="PF10373">
    <property type="entry name" value="EST1_DNA_bind"/>
    <property type="match status" value="1"/>
</dbReference>
<dbReference type="InterPro" id="IPR019458">
    <property type="entry name" value="Est1-like_N"/>
</dbReference>
<name>A0A026VSD3_OOCBI</name>
<dbReference type="AlphaFoldDB" id="A0A026VSD3"/>
<dbReference type="PANTHER" id="PTHR15696:SF7">
    <property type="entry name" value="NONSENSE-MEDIATED MRNA DECAY FACTOR"/>
    <property type="match status" value="1"/>
</dbReference>
<dbReference type="InterPro" id="IPR011990">
    <property type="entry name" value="TPR-like_helical_dom_sf"/>
</dbReference>
<feature type="domain" description="DNA/RNA-binding" evidence="2">
    <location>
        <begin position="178"/>
        <end position="224"/>
    </location>
</feature>
<keyword evidence="5" id="KW-1185">Reference proteome</keyword>